<evidence type="ECO:0000313" key="2">
    <source>
        <dbReference type="EMBL" id="SFJ77562.1"/>
    </source>
</evidence>
<dbReference type="RefSeq" id="WP_092268119.1">
    <property type="nucleotide sequence ID" value="NZ_BJOE01000003.1"/>
</dbReference>
<proteinExistence type="inferred from homology"/>
<evidence type="ECO:0000256" key="1">
    <source>
        <dbReference type="ARBA" id="ARBA00010424"/>
    </source>
</evidence>
<keyword evidence="3" id="KW-1185">Reference proteome</keyword>
<dbReference type="InterPro" id="IPR013785">
    <property type="entry name" value="Aldolase_TIM"/>
</dbReference>
<gene>
    <name evidence="2" type="ORF">SAMN05518846_105232</name>
</gene>
<organism evidence="2 3">
    <name type="scientific">Brevibacillus centrosporus</name>
    <dbReference type="NCBI Taxonomy" id="54910"/>
    <lineage>
        <taxon>Bacteria</taxon>
        <taxon>Bacillati</taxon>
        <taxon>Bacillota</taxon>
        <taxon>Bacilli</taxon>
        <taxon>Bacillales</taxon>
        <taxon>Paenibacillaceae</taxon>
        <taxon>Brevibacillus</taxon>
    </lineage>
</organism>
<dbReference type="EMBL" id="FORT01000005">
    <property type="protein sequence ID" value="SFJ77562.1"/>
    <property type="molecule type" value="Genomic_DNA"/>
</dbReference>
<dbReference type="AlphaFoldDB" id="A0A1I3U3Q7"/>
<evidence type="ECO:0000313" key="3">
    <source>
        <dbReference type="Proteomes" id="UP000198915"/>
    </source>
</evidence>
<dbReference type="InterPro" id="IPR036112">
    <property type="entry name" value="ComA_synth_sf"/>
</dbReference>
<dbReference type="GeneID" id="301130532"/>
<dbReference type="SUPFAM" id="SSF102110">
    <property type="entry name" value="(2r)-phospho-3-sulfolactate synthase ComA"/>
    <property type="match status" value="1"/>
</dbReference>
<dbReference type="Pfam" id="PF02679">
    <property type="entry name" value="ComA"/>
    <property type="match status" value="1"/>
</dbReference>
<dbReference type="PANTHER" id="PTHR48413:SF1">
    <property type="entry name" value="PROTEIN HEAT-STRESS-ASSOCIATED 32"/>
    <property type="match status" value="1"/>
</dbReference>
<dbReference type="Gene3D" id="3.20.20.70">
    <property type="entry name" value="Aldolase class I"/>
    <property type="match status" value="1"/>
</dbReference>
<dbReference type="STRING" id="1884381.SAMN05518846_105232"/>
<dbReference type="Proteomes" id="UP000198915">
    <property type="component" value="Unassembled WGS sequence"/>
</dbReference>
<accession>A0A1I3U3Q7</accession>
<reference evidence="3" key="1">
    <citation type="submission" date="2016-10" db="EMBL/GenBank/DDBJ databases">
        <authorList>
            <person name="Varghese N."/>
            <person name="Submissions S."/>
        </authorList>
    </citation>
    <scope>NUCLEOTIDE SEQUENCE [LARGE SCALE GENOMIC DNA]</scope>
    <source>
        <strain evidence="3">OK042</strain>
    </source>
</reference>
<dbReference type="PANTHER" id="PTHR48413">
    <property type="match status" value="1"/>
</dbReference>
<sequence length="273" mass="29832">MLDCDHPFLPVHWANPSGSRREKPRAEGLTMVIDKGVGLTAYRDLLEMASPYMDIYKLGFGTAALYPDELLRQKVHLAVQYGLHIMPGGTFFEIALRQSPVSAYMKAIKSAGFNAVEISDGTFPLSAEKRRAAITAGCEAGLFVYSEVGKKASDYRAEREELLKTLQADLEAGASHVIVEARESGTVGIFDKNGSADDTFIRDVVRAAGERASRLIWEAPQKEQQVLLICTLGTKVNLGNIHYQDVLSVETLRRGLRGDTAAIMEAGRPAACE</sequence>
<dbReference type="InterPro" id="IPR003830">
    <property type="entry name" value="ComA_synth"/>
</dbReference>
<name>A0A1I3U3Q7_9BACL</name>
<protein>
    <submittedName>
        <fullName evidence="2">Phosphosulfolactate synthase</fullName>
    </submittedName>
</protein>
<comment type="similarity">
    <text evidence="1">Belongs to the phosphosulfolactate synthase family.</text>
</comment>